<gene>
    <name evidence="1" type="ORF">L6452_18376</name>
</gene>
<accession>A0ACB9C609</accession>
<comment type="caution">
    <text evidence="1">The sequence shown here is derived from an EMBL/GenBank/DDBJ whole genome shotgun (WGS) entry which is preliminary data.</text>
</comment>
<evidence type="ECO:0000313" key="1">
    <source>
        <dbReference type="EMBL" id="KAI3729712.1"/>
    </source>
</evidence>
<proteinExistence type="predicted"/>
<dbReference type="Proteomes" id="UP001055879">
    <property type="component" value="Linkage Group LG05"/>
</dbReference>
<evidence type="ECO:0000313" key="2">
    <source>
        <dbReference type="Proteomes" id="UP001055879"/>
    </source>
</evidence>
<sequence>MVKPFLGFERFLLLIFVFGVIYVQSQSSSDDAAVMQALKANLSPPKSLDWSDPNPCNWANVQCTRDNRVTRIQVGNQNLKGSLPQTLNNLTELQVLEFQNNQLSGPLPSLSGLTQLQNILLNNNNFSSIPSDFFDGMSSLQHVYLDYNHFTAWSIPDSLKSASTLQTFSATSANVTGNIPDFFGGDTFAGLTTLHLSYNFLEGGLPTSFSGSSIQSLWLNGQSSRSKLNGTLDILQNMTQLTEAWLQMNLFSGPLPDFSGLNELQNLSVRDNSLTGPVPPSLIALQSLKVVNLSNNLLQGPPPKFDKSVAVDMIGVNSFCSKTPGDSCDPRVNLLLAVAESVGYPHTFADNWKDNDPCKPWLGITCSSGGNITVVNFKNMGLTGTISPKFSSINSLQRLILAGNNLSGTIPEQLKDLPNLIEIDVSNNHLYGRIPSFRESVKVETAGNLDIGKDGPSVTPISPSGGAPGGRTGPNGGGRSGSRKSSNTGVVVGSVVGGVCAVFFAGLLGVCVYKAKRKRSSGVPYQNTMVIHPRHSTSDGDAVKITIAGTSANGGPTSETYSHTSSRPSDIHIVEAGNMVISIQVLKNVTNNFSPDNILGRGGFGTVYKGELHDGTKIAVKRMESGVMSEKGLDEFKSEIAVLTKVRHRHLVALLGYCLDGNERLLVYEYMPQGTLSRFLFNWQEEGLKPLEWTKRLIVALDVARGVEYLHGLAQQSFIHRDLKPSNILLGDDMRAKVADFGLVRLAPDGKVSLVTRLAGTFGYLAPEYAVTGRVTTKIDVFSFGVILMELITGRRALDETQQEESVHLVQWFRRMHINKETFRKAIDPTLDLDEEALASVSTVAELAGHCCAREPHQRPDMSHAVNVLSSLAELWKPSEPDPDDIYGIDLDMTLPQAIKKWQALEGMSGYDNSSVIGSNDNTQTSIPTRPSGFADSFTSVDGR</sequence>
<name>A0ACB9C609_ARCLA</name>
<keyword evidence="2" id="KW-1185">Reference proteome</keyword>
<reference evidence="2" key="1">
    <citation type="journal article" date="2022" name="Mol. Ecol. Resour.">
        <title>The genomes of chicory, endive, great burdock and yacon provide insights into Asteraceae palaeo-polyploidization history and plant inulin production.</title>
        <authorList>
            <person name="Fan W."/>
            <person name="Wang S."/>
            <person name="Wang H."/>
            <person name="Wang A."/>
            <person name="Jiang F."/>
            <person name="Liu H."/>
            <person name="Zhao H."/>
            <person name="Xu D."/>
            <person name="Zhang Y."/>
        </authorList>
    </citation>
    <scope>NUCLEOTIDE SEQUENCE [LARGE SCALE GENOMIC DNA]</scope>
    <source>
        <strain evidence="2">cv. Niubang</strain>
    </source>
</reference>
<dbReference type="EMBL" id="CM042051">
    <property type="protein sequence ID" value="KAI3729712.1"/>
    <property type="molecule type" value="Genomic_DNA"/>
</dbReference>
<organism evidence="1 2">
    <name type="scientific">Arctium lappa</name>
    <name type="common">Greater burdock</name>
    <name type="synonym">Lappa major</name>
    <dbReference type="NCBI Taxonomy" id="4217"/>
    <lineage>
        <taxon>Eukaryota</taxon>
        <taxon>Viridiplantae</taxon>
        <taxon>Streptophyta</taxon>
        <taxon>Embryophyta</taxon>
        <taxon>Tracheophyta</taxon>
        <taxon>Spermatophyta</taxon>
        <taxon>Magnoliopsida</taxon>
        <taxon>eudicotyledons</taxon>
        <taxon>Gunneridae</taxon>
        <taxon>Pentapetalae</taxon>
        <taxon>asterids</taxon>
        <taxon>campanulids</taxon>
        <taxon>Asterales</taxon>
        <taxon>Asteraceae</taxon>
        <taxon>Carduoideae</taxon>
        <taxon>Cardueae</taxon>
        <taxon>Arctiinae</taxon>
        <taxon>Arctium</taxon>
    </lineage>
</organism>
<protein>
    <submittedName>
        <fullName evidence="1">Uncharacterized protein</fullName>
    </submittedName>
</protein>
<reference evidence="1 2" key="2">
    <citation type="journal article" date="2022" name="Mol. Ecol. Resour.">
        <title>The genomes of chicory, endive, great burdock and yacon provide insights into Asteraceae paleo-polyploidization history and plant inulin production.</title>
        <authorList>
            <person name="Fan W."/>
            <person name="Wang S."/>
            <person name="Wang H."/>
            <person name="Wang A."/>
            <person name="Jiang F."/>
            <person name="Liu H."/>
            <person name="Zhao H."/>
            <person name="Xu D."/>
            <person name="Zhang Y."/>
        </authorList>
    </citation>
    <scope>NUCLEOTIDE SEQUENCE [LARGE SCALE GENOMIC DNA]</scope>
    <source>
        <strain evidence="2">cv. Niubang</strain>
    </source>
</reference>